<accession>A0AAU9J7D9</accession>
<evidence type="ECO:0000313" key="3">
    <source>
        <dbReference type="Proteomes" id="UP001162131"/>
    </source>
</evidence>
<comment type="caution">
    <text evidence="2">The sequence shown here is derived from an EMBL/GenBank/DDBJ whole genome shotgun (WGS) entry which is preliminary data.</text>
</comment>
<evidence type="ECO:0000256" key="1">
    <source>
        <dbReference type="SAM" id="MobiDB-lite"/>
    </source>
</evidence>
<dbReference type="Gene3D" id="3.80.10.10">
    <property type="entry name" value="Ribonuclease Inhibitor"/>
    <property type="match status" value="2"/>
</dbReference>
<dbReference type="SUPFAM" id="SSF52047">
    <property type="entry name" value="RNI-like"/>
    <property type="match status" value="1"/>
</dbReference>
<dbReference type="PANTHER" id="PTHR24114">
    <property type="entry name" value="LEUCINE RICH REPEAT FAMILY PROTEIN"/>
    <property type="match status" value="1"/>
</dbReference>
<dbReference type="InterPro" id="IPR032675">
    <property type="entry name" value="LRR_dom_sf"/>
</dbReference>
<gene>
    <name evidence="2" type="ORF">BSTOLATCC_MIC24039</name>
</gene>
<sequence length="881" mass="101166">MDSTGLLRLPLISRSQRNSSSTAATTPLRSPFLSPAQSPSNHAAQLEKKLGKYLKKKTNHRSGSIDLACFHEEPNKRLNFFNSYKNLPKLSQRNQYNHIENSSNIAYLEEIDKVRLNPKPFGMIQKEGLETTIDIHMYSMGDKYAEAFSTGLDKLKSVEALNLKGNGLSQKGATKIISNLGTKKVKNLNLADNKIGEKSIEKLIEILSNHHSVLKQLNLENTKLTDKPVIMLCQCLTENKVLTKLNLAKNNISDISAKSIAEMLSYNNWIRFLDLHWNKIRGPGAKEIFEGIESNDGLKHLDLSWNAMGSNQDLEISQKVGSALKKNRALIHLDLSYNYFTMKECEIIGEELKYNHTLLGIHMLGNSCKVTSRGFIVPTEGQSGIERAHFFQRAIGASPRASEHPEENLNCWICEKWVEMIFKWTPGVSGDADTDPIFLNLECDEYEQDYMEKNEKGTFIAVRAVPHGKINFFFSTLKEHMLSKEIDTHTLDEPIEISVGKNNIEISAVNTKNAEGIEMDPKNPFDTLPRMHNKYQRPSAGLERIQWSVPISLFKDYKFDTDELMLDGFEFDYKHTRINNFVKKPEEQELVKAVLRKVYRNFRESYKYISAIGGNDVFCIGSNLLTDFLNQCSMFDEYFSISDLGVNWNSTNSQPDKNQIYNAGNGLCRYEFMEVLVRIANDKYVRNKLVENVAEAVKKMMENHIYPVFSQYDSNKWRFERYVCEDVDLCLKCHRLILDTLYKRYSGKKTLPGKKPFMCLDEFRSLCTDANLISDTFATREIDICYSQSMMTQVDELYKSRHMEMSFVEFLEAICRAADLSNLPKITGELQENIKDLPLKAKLENTFPYLLKICPFSVRDSFVFPTEDTYFNLMYRPKCED</sequence>
<proteinExistence type="predicted"/>
<dbReference type="Pfam" id="PF13516">
    <property type="entry name" value="LRR_6"/>
    <property type="match status" value="2"/>
</dbReference>
<dbReference type="EMBL" id="CAJZBQ010000023">
    <property type="protein sequence ID" value="CAG9319488.1"/>
    <property type="molecule type" value="Genomic_DNA"/>
</dbReference>
<dbReference type="PANTHER" id="PTHR24114:SF2">
    <property type="entry name" value="F-BOX DOMAIN-CONTAINING PROTEIN-RELATED"/>
    <property type="match status" value="1"/>
</dbReference>
<dbReference type="InterPro" id="IPR001611">
    <property type="entry name" value="Leu-rich_rpt"/>
</dbReference>
<dbReference type="SMART" id="SM00368">
    <property type="entry name" value="LRR_RI"/>
    <property type="match status" value="5"/>
</dbReference>
<dbReference type="InterPro" id="IPR052394">
    <property type="entry name" value="LRR-containing"/>
</dbReference>
<reference evidence="2" key="1">
    <citation type="submission" date="2021-09" db="EMBL/GenBank/DDBJ databases">
        <authorList>
            <consortium name="AG Swart"/>
            <person name="Singh M."/>
            <person name="Singh A."/>
            <person name="Seah K."/>
            <person name="Emmerich C."/>
        </authorList>
    </citation>
    <scope>NUCLEOTIDE SEQUENCE</scope>
    <source>
        <strain evidence="2">ATCC30299</strain>
    </source>
</reference>
<protein>
    <submittedName>
        <fullName evidence="2">Uncharacterized protein</fullName>
    </submittedName>
</protein>
<name>A0AAU9J7D9_9CILI</name>
<organism evidence="2 3">
    <name type="scientific">Blepharisma stoltei</name>
    <dbReference type="NCBI Taxonomy" id="1481888"/>
    <lineage>
        <taxon>Eukaryota</taxon>
        <taxon>Sar</taxon>
        <taxon>Alveolata</taxon>
        <taxon>Ciliophora</taxon>
        <taxon>Postciliodesmatophora</taxon>
        <taxon>Heterotrichea</taxon>
        <taxon>Heterotrichida</taxon>
        <taxon>Blepharismidae</taxon>
        <taxon>Blepharisma</taxon>
    </lineage>
</organism>
<evidence type="ECO:0000313" key="2">
    <source>
        <dbReference type="EMBL" id="CAG9319488.1"/>
    </source>
</evidence>
<keyword evidence="3" id="KW-1185">Reference proteome</keyword>
<dbReference type="Proteomes" id="UP001162131">
    <property type="component" value="Unassembled WGS sequence"/>
</dbReference>
<feature type="compositionally biased region" description="Polar residues" evidence="1">
    <location>
        <begin position="13"/>
        <end position="28"/>
    </location>
</feature>
<dbReference type="AlphaFoldDB" id="A0AAU9J7D9"/>
<feature type="region of interest" description="Disordered" evidence="1">
    <location>
        <begin position="1"/>
        <end position="43"/>
    </location>
</feature>